<protein>
    <submittedName>
        <fullName evidence="2">Serpin (Serine protease inhibitor)</fullName>
    </submittedName>
</protein>
<reference evidence="2 3" key="1">
    <citation type="submission" date="2019-02" db="EMBL/GenBank/DDBJ databases">
        <title>Deep-cultivation of Planctomycetes and their phenomic and genomic characterization uncovers novel biology.</title>
        <authorList>
            <person name="Wiegand S."/>
            <person name="Jogler M."/>
            <person name="Boedeker C."/>
            <person name="Pinto D."/>
            <person name="Vollmers J."/>
            <person name="Rivas-Marin E."/>
            <person name="Kohn T."/>
            <person name="Peeters S.H."/>
            <person name="Heuer A."/>
            <person name="Rast P."/>
            <person name="Oberbeckmann S."/>
            <person name="Bunk B."/>
            <person name="Jeske O."/>
            <person name="Meyerdierks A."/>
            <person name="Storesund J.E."/>
            <person name="Kallscheuer N."/>
            <person name="Luecker S."/>
            <person name="Lage O.M."/>
            <person name="Pohl T."/>
            <person name="Merkel B.J."/>
            <person name="Hornburger P."/>
            <person name="Mueller R.-W."/>
            <person name="Bruemmer F."/>
            <person name="Labrenz M."/>
            <person name="Spormann A.M."/>
            <person name="Op den Camp H."/>
            <person name="Overmann J."/>
            <person name="Amann R."/>
            <person name="Jetten M.S.M."/>
            <person name="Mascher T."/>
            <person name="Medema M.H."/>
            <person name="Devos D.P."/>
            <person name="Kaster A.-K."/>
            <person name="Ovreas L."/>
            <person name="Rohde M."/>
            <person name="Galperin M.Y."/>
            <person name="Jogler C."/>
        </authorList>
    </citation>
    <scope>NUCLEOTIDE SEQUENCE [LARGE SCALE GENOMIC DNA]</scope>
    <source>
        <strain evidence="2 3">ElP</strain>
        <plasmid evidence="3">pelp_1</plasmid>
    </source>
</reference>
<dbReference type="Pfam" id="PF00079">
    <property type="entry name" value="Serpin"/>
    <property type="match status" value="1"/>
</dbReference>
<dbReference type="AlphaFoldDB" id="A0A518HEK2"/>
<dbReference type="Proteomes" id="UP000317835">
    <property type="component" value="Plasmid pElP_1"/>
</dbReference>
<evidence type="ECO:0000313" key="3">
    <source>
        <dbReference type="Proteomes" id="UP000317835"/>
    </source>
</evidence>
<dbReference type="InterPro" id="IPR023796">
    <property type="entry name" value="Serpin_dom"/>
</dbReference>
<keyword evidence="2" id="KW-0614">Plasmid</keyword>
<dbReference type="InterPro" id="IPR036186">
    <property type="entry name" value="Serpin_sf"/>
</dbReference>
<evidence type="ECO:0000259" key="1">
    <source>
        <dbReference type="Pfam" id="PF00079"/>
    </source>
</evidence>
<dbReference type="Gene3D" id="3.30.497.10">
    <property type="entry name" value="Antithrombin, subunit I, domain 2"/>
    <property type="match status" value="1"/>
</dbReference>
<accession>A0A518HEK2</accession>
<evidence type="ECO:0000313" key="2">
    <source>
        <dbReference type="EMBL" id="QDV39264.1"/>
    </source>
</evidence>
<gene>
    <name evidence="2" type="ORF">ElP_72280</name>
</gene>
<sequence length="61" mass="6347">MIGVLLLATKLAGEPGDEVVRGNTRFALDLYGKLREEPGNLFCSPFSISTGLAMTYAGAGG</sequence>
<geneLocation type="plasmid" evidence="3">
    <name>pelp_1</name>
</geneLocation>
<organism evidence="2 3">
    <name type="scientific">Tautonia plasticadhaerens</name>
    <dbReference type="NCBI Taxonomy" id="2527974"/>
    <lineage>
        <taxon>Bacteria</taxon>
        <taxon>Pseudomonadati</taxon>
        <taxon>Planctomycetota</taxon>
        <taxon>Planctomycetia</taxon>
        <taxon>Isosphaerales</taxon>
        <taxon>Isosphaeraceae</taxon>
        <taxon>Tautonia</taxon>
    </lineage>
</organism>
<dbReference type="InterPro" id="IPR042178">
    <property type="entry name" value="Serpin_sf_1"/>
</dbReference>
<keyword evidence="3" id="KW-1185">Reference proteome</keyword>
<dbReference type="EMBL" id="CP036427">
    <property type="protein sequence ID" value="QDV39264.1"/>
    <property type="molecule type" value="Genomic_DNA"/>
</dbReference>
<name>A0A518HEK2_9BACT</name>
<dbReference type="SUPFAM" id="SSF56574">
    <property type="entry name" value="Serpins"/>
    <property type="match status" value="1"/>
</dbReference>
<proteinExistence type="predicted"/>
<dbReference type="OrthoDB" id="9764871at2"/>
<feature type="domain" description="Serpin" evidence="1">
    <location>
        <begin position="22"/>
        <end position="61"/>
    </location>
</feature>
<dbReference type="KEGG" id="tpla:ElP_72280"/>